<accession>A0A835CJ84</accession>
<keyword evidence="4" id="KW-0804">Transcription</keyword>
<dbReference type="PANTHER" id="PTHR33729:SF6">
    <property type="entry name" value="METHYL-CPG-BINDING DOMAIN-CONTAINING PROTEIN 11"/>
    <property type="match status" value="1"/>
</dbReference>
<organism evidence="8 9">
    <name type="scientific">Senna tora</name>
    <dbReference type="NCBI Taxonomy" id="362788"/>
    <lineage>
        <taxon>Eukaryota</taxon>
        <taxon>Viridiplantae</taxon>
        <taxon>Streptophyta</taxon>
        <taxon>Embryophyta</taxon>
        <taxon>Tracheophyta</taxon>
        <taxon>Spermatophyta</taxon>
        <taxon>Magnoliopsida</taxon>
        <taxon>eudicotyledons</taxon>
        <taxon>Gunneridae</taxon>
        <taxon>Pentapetalae</taxon>
        <taxon>rosids</taxon>
        <taxon>fabids</taxon>
        <taxon>Fabales</taxon>
        <taxon>Fabaceae</taxon>
        <taxon>Caesalpinioideae</taxon>
        <taxon>Cassia clade</taxon>
        <taxon>Senna</taxon>
    </lineage>
</organism>
<feature type="region of interest" description="Disordered" evidence="6">
    <location>
        <begin position="66"/>
        <end position="174"/>
    </location>
</feature>
<evidence type="ECO:0000256" key="1">
    <source>
        <dbReference type="ARBA" id="ARBA00004123"/>
    </source>
</evidence>
<keyword evidence="2" id="KW-0805">Transcription regulation</keyword>
<feature type="compositionally biased region" description="Basic and acidic residues" evidence="6">
    <location>
        <begin position="110"/>
        <end position="128"/>
    </location>
</feature>
<dbReference type="PROSITE" id="PS50982">
    <property type="entry name" value="MBD"/>
    <property type="match status" value="1"/>
</dbReference>
<proteinExistence type="predicted"/>
<evidence type="ECO:0000256" key="4">
    <source>
        <dbReference type="ARBA" id="ARBA00023163"/>
    </source>
</evidence>
<feature type="domain" description="MBD" evidence="7">
    <location>
        <begin position="11"/>
        <end position="81"/>
    </location>
</feature>
<dbReference type="InterPro" id="IPR016177">
    <property type="entry name" value="DNA-bd_dom_sf"/>
</dbReference>
<name>A0A835CJ84_9FABA</name>
<feature type="compositionally biased region" description="Basic and acidic residues" evidence="6">
    <location>
        <begin position="81"/>
        <end position="93"/>
    </location>
</feature>
<dbReference type="InterPro" id="IPR001739">
    <property type="entry name" value="Methyl_CpG_DNA-bd"/>
</dbReference>
<reference evidence="8" key="1">
    <citation type="submission" date="2020-09" db="EMBL/GenBank/DDBJ databases">
        <title>Genome-Enabled Discovery of Anthraquinone Biosynthesis in Senna tora.</title>
        <authorList>
            <person name="Kang S.-H."/>
            <person name="Pandey R.P."/>
            <person name="Lee C.-M."/>
            <person name="Sim J.-S."/>
            <person name="Jeong J.-T."/>
            <person name="Choi B.-S."/>
            <person name="Jung M."/>
            <person name="Ginzburg D."/>
            <person name="Zhao K."/>
            <person name="Won S.Y."/>
            <person name="Oh T.-J."/>
            <person name="Yu Y."/>
            <person name="Kim N.-H."/>
            <person name="Lee O.R."/>
            <person name="Lee T.-H."/>
            <person name="Bashyal P."/>
            <person name="Kim T.-S."/>
            <person name="Lee W.-H."/>
            <person name="Kawkins C."/>
            <person name="Kim C.-K."/>
            <person name="Kim J.S."/>
            <person name="Ahn B.O."/>
            <person name="Rhee S.Y."/>
            <person name="Sohng J.K."/>
        </authorList>
    </citation>
    <scope>NUCLEOTIDE SEQUENCE</scope>
    <source>
        <tissue evidence="8">Leaf</tissue>
    </source>
</reference>
<dbReference type="PANTHER" id="PTHR33729">
    <property type="entry name" value="METHYL-CPG BINDING DOMAIN CONTAINING PROTEIN, EXPRESSED"/>
    <property type="match status" value="1"/>
</dbReference>
<evidence type="ECO:0000256" key="3">
    <source>
        <dbReference type="ARBA" id="ARBA00023125"/>
    </source>
</evidence>
<protein>
    <submittedName>
        <fullName evidence="8">Methyl-CpG-binding domain-containing protein 11-like</fullName>
    </submittedName>
</protein>
<keyword evidence="3" id="KW-0238">DNA-binding</keyword>
<dbReference type="Proteomes" id="UP000634136">
    <property type="component" value="Unassembled WGS sequence"/>
</dbReference>
<dbReference type="Gene3D" id="3.30.890.10">
    <property type="entry name" value="Methyl-cpg-binding Protein 2, Chain A"/>
    <property type="match status" value="1"/>
</dbReference>
<sequence length="198" mass="21525">MAKEPQISAKDEEVLSVELPAPPSWKKLFFPKKVGTPRKSEIIFIAPTGEQISTRKQLEQYLKAHPGNPAVSEFDWGTGETPRRSSRISEKAKSMPLAESEPPKKRARKSSFEEITKSDVVEAGEAQKQEVASSVAAEPEEKTAQDTLNTSESEKQNGVVVEANGESDGNNTNQTEEVVKKMDGEIAENGKVIGAVGC</sequence>
<dbReference type="GO" id="GO:0003677">
    <property type="term" value="F:DNA binding"/>
    <property type="evidence" value="ECO:0007669"/>
    <property type="project" value="UniProtKB-KW"/>
</dbReference>
<dbReference type="AlphaFoldDB" id="A0A835CJ84"/>
<gene>
    <name evidence="8" type="ORF">G2W53_000161</name>
</gene>
<evidence type="ECO:0000313" key="8">
    <source>
        <dbReference type="EMBL" id="KAF7843256.1"/>
    </source>
</evidence>
<comment type="subcellular location">
    <subcellularLocation>
        <location evidence="1">Nucleus</location>
    </subcellularLocation>
</comment>
<dbReference type="EMBL" id="JAAIUW010000001">
    <property type="protein sequence ID" value="KAF7843256.1"/>
    <property type="molecule type" value="Genomic_DNA"/>
</dbReference>
<dbReference type="Pfam" id="PF01429">
    <property type="entry name" value="MBD"/>
    <property type="match status" value="1"/>
</dbReference>
<keyword evidence="5" id="KW-0539">Nucleus</keyword>
<dbReference type="GO" id="GO:0005634">
    <property type="term" value="C:nucleus"/>
    <property type="evidence" value="ECO:0007669"/>
    <property type="project" value="UniProtKB-SubCell"/>
</dbReference>
<dbReference type="OrthoDB" id="1435582at2759"/>
<dbReference type="SUPFAM" id="SSF54171">
    <property type="entry name" value="DNA-binding domain"/>
    <property type="match status" value="1"/>
</dbReference>
<evidence type="ECO:0000256" key="5">
    <source>
        <dbReference type="ARBA" id="ARBA00023242"/>
    </source>
</evidence>
<evidence type="ECO:0000259" key="7">
    <source>
        <dbReference type="PROSITE" id="PS50982"/>
    </source>
</evidence>
<keyword evidence="9" id="KW-1185">Reference proteome</keyword>
<evidence type="ECO:0000256" key="6">
    <source>
        <dbReference type="SAM" id="MobiDB-lite"/>
    </source>
</evidence>
<comment type="caution">
    <text evidence="8">The sequence shown here is derived from an EMBL/GenBank/DDBJ whole genome shotgun (WGS) entry which is preliminary data.</text>
</comment>
<evidence type="ECO:0000313" key="9">
    <source>
        <dbReference type="Proteomes" id="UP000634136"/>
    </source>
</evidence>
<evidence type="ECO:0000256" key="2">
    <source>
        <dbReference type="ARBA" id="ARBA00023015"/>
    </source>
</evidence>
<dbReference type="InterPro" id="IPR039622">
    <property type="entry name" value="MBD10/11"/>
</dbReference>